<keyword evidence="1" id="KW-0472">Membrane</keyword>
<feature type="transmembrane region" description="Helical" evidence="1">
    <location>
        <begin position="40"/>
        <end position="65"/>
    </location>
</feature>
<accession>A0A423VRB3</accession>
<organism evidence="2 3">
    <name type="scientific">Cytospora schulzeri</name>
    <dbReference type="NCBI Taxonomy" id="448051"/>
    <lineage>
        <taxon>Eukaryota</taxon>
        <taxon>Fungi</taxon>
        <taxon>Dikarya</taxon>
        <taxon>Ascomycota</taxon>
        <taxon>Pezizomycotina</taxon>
        <taxon>Sordariomycetes</taxon>
        <taxon>Sordariomycetidae</taxon>
        <taxon>Diaporthales</taxon>
        <taxon>Cytosporaceae</taxon>
        <taxon>Cytospora</taxon>
    </lineage>
</organism>
<keyword evidence="1" id="KW-0812">Transmembrane</keyword>
<gene>
    <name evidence="2" type="ORF">VMCG_08098</name>
</gene>
<keyword evidence="1" id="KW-1133">Transmembrane helix</keyword>
<keyword evidence="3" id="KW-1185">Reference proteome</keyword>
<proteinExistence type="predicted"/>
<dbReference type="EMBL" id="LKEA01000044">
    <property type="protein sequence ID" value="ROV93598.1"/>
    <property type="molecule type" value="Genomic_DNA"/>
</dbReference>
<name>A0A423VRB3_9PEZI</name>
<evidence type="ECO:0000313" key="2">
    <source>
        <dbReference type="EMBL" id="ROV93598.1"/>
    </source>
</evidence>
<protein>
    <submittedName>
        <fullName evidence="2">Uncharacterized protein</fullName>
    </submittedName>
</protein>
<comment type="caution">
    <text evidence="2">The sequence shown here is derived from an EMBL/GenBank/DDBJ whole genome shotgun (WGS) entry which is preliminary data.</text>
</comment>
<feature type="transmembrane region" description="Helical" evidence="1">
    <location>
        <begin position="71"/>
        <end position="88"/>
    </location>
</feature>
<dbReference type="Proteomes" id="UP000283895">
    <property type="component" value="Unassembled WGS sequence"/>
</dbReference>
<sequence length="110" mass="12060">MSVREQLPPLIITFLVVDIIAVGLRVWIRTHVKKSFGYDDCALCIALVGFILLAILAFICLNYGYGSSEILPGYNVILAAKLLPVYLLKGIQISRKLKVSVMILLGLGVV</sequence>
<dbReference type="AlphaFoldDB" id="A0A423VRB3"/>
<evidence type="ECO:0000256" key="1">
    <source>
        <dbReference type="SAM" id="Phobius"/>
    </source>
</evidence>
<evidence type="ECO:0000313" key="3">
    <source>
        <dbReference type="Proteomes" id="UP000283895"/>
    </source>
</evidence>
<feature type="transmembrane region" description="Helical" evidence="1">
    <location>
        <begin position="6"/>
        <end position="28"/>
    </location>
</feature>
<reference evidence="2 3" key="1">
    <citation type="submission" date="2015-09" db="EMBL/GenBank/DDBJ databases">
        <title>Host preference determinants of Valsa canker pathogens revealed by comparative genomics.</title>
        <authorList>
            <person name="Yin Z."/>
            <person name="Huang L."/>
        </authorList>
    </citation>
    <scope>NUCLEOTIDE SEQUENCE [LARGE SCALE GENOMIC DNA]</scope>
    <source>
        <strain evidence="2 3">03-1</strain>
    </source>
</reference>
<dbReference type="OrthoDB" id="3897607at2759"/>